<reference evidence="2 3" key="1">
    <citation type="submission" date="2018-06" db="EMBL/GenBank/DDBJ databases">
        <authorList>
            <consortium name="Pathogen Informatics"/>
            <person name="Doyle S."/>
        </authorList>
    </citation>
    <scope>NUCLEOTIDE SEQUENCE [LARGE SCALE GENOMIC DNA]</scope>
    <source>
        <strain evidence="2 3">NCTC10308</strain>
    </source>
</reference>
<evidence type="ECO:0000313" key="1">
    <source>
        <dbReference type="EMBL" id="QPS04098.1"/>
    </source>
</evidence>
<reference evidence="1 4" key="2">
    <citation type="submission" date="2020-12" db="EMBL/GenBank/DDBJ databases">
        <title>FDA dAtabase for Regulatory Grade micrObial Sequences (FDA-ARGOS): Supporting development and validation of Infectious Disease Dx tests.</title>
        <authorList>
            <person name="Sproer C."/>
            <person name="Gronow S."/>
            <person name="Severitt S."/>
            <person name="Schroder I."/>
            <person name="Tallon L."/>
            <person name="Sadzewicz L."/>
            <person name="Zhao X."/>
            <person name="Boylan J."/>
            <person name="Ott S."/>
            <person name="Bowen H."/>
            <person name="Vavikolanu K."/>
            <person name="Mehta A."/>
            <person name="Aluvathingal J."/>
            <person name="Nadendla S."/>
            <person name="Lowell S."/>
            <person name="Myers T."/>
            <person name="Yan Y."/>
            <person name="Sichtig H."/>
        </authorList>
    </citation>
    <scope>NUCLEOTIDE SEQUENCE [LARGE SCALE GENOMIC DNA]</scope>
    <source>
        <strain evidence="1 4">FDAARGOS_910</strain>
    </source>
</reference>
<proteinExistence type="predicted"/>
<organism evidence="2 3">
    <name type="scientific">Acinetobacter johnsonii</name>
    <dbReference type="NCBI Taxonomy" id="40214"/>
    <lineage>
        <taxon>Bacteria</taxon>
        <taxon>Pseudomonadati</taxon>
        <taxon>Pseudomonadota</taxon>
        <taxon>Gammaproteobacteria</taxon>
        <taxon>Moraxellales</taxon>
        <taxon>Moraxellaceae</taxon>
        <taxon>Acinetobacter</taxon>
    </lineage>
</organism>
<dbReference type="Proteomes" id="UP000595107">
    <property type="component" value="Chromosome"/>
</dbReference>
<name>A0A380U934_ACIJO</name>
<dbReference type="EMBL" id="CP065666">
    <property type="protein sequence ID" value="QPS04098.1"/>
    <property type="molecule type" value="Genomic_DNA"/>
</dbReference>
<accession>A0A380U934</accession>
<dbReference type="Proteomes" id="UP000254227">
    <property type="component" value="Unassembled WGS sequence"/>
</dbReference>
<dbReference type="AlphaFoldDB" id="A0A380U934"/>
<evidence type="ECO:0000313" key="2">
    <source>
        <dbReference type="EMBL" id="SUT97848.1"/>
    </source>
</evidence>
<gene>
    <name evidence="1" type="ORF">I6G67_00790</name>
    <name evidence="2" type="ORF">NCTC10308_02612</name>
</gene>
<protein>
    <submittedName>
        <fullName evidence="2">Uncharacterized protein</fullName>
    </submittedName>
</protein>
<evidence type="ECO:0000313" key="3">
    <source>
        <dbReference type="Proteomes" id="UP000254227"/>
    </source>
</evidence>
<evidence type="ECO:0000313" key="4">
    <source>
        <dbReference type="Proteomes" id="UP000595107"/>
    </source>
</evidence>
<dbReference type="EMBL" id="UFRV01000006">
    <property type="protein sequence ID" value="SUT97848.1"/>
    <property type="molecule type" value="Genomic_DNA"/>
</dbReference>
<dbReference type="RefSeq" id="WP_004691584.1">
    <property type="nucleotide sequence ID" value="NZ_BBTB01000009.1"/>
</dbReference>
<sequence>MKKPKPKPLLERLPFPNLRSISLLSKSLPEEEKLKHEAEVKAHNDAVINNLNELTFFKMFLLMKYHDIDPNHPNHWFLLATKLAQQYEPGFQMQSAPSGRSNKWGFTELLGLFTLVDYICTTKSNLSVSNACSIIKDKYLPDIKVSKKTLENKYLDAKKDTRLVNWYNTALNVDLQNENFVTRNMILKEAFNLEI</sequence>